<comment type="caution">
    <text evidence="6">The sequence shown here is derived from an EMBL/GenBank/DDBJ whole genome shotgun (WGS) entry which is preliminary data.</text>
</comment>
<reference evidence="6" key="1">
    <citation type="submission" date="2023-05" db="EMBL/GenBank/DDBJ databases">
        <title>Limnohabitans sp. strain HM2-2 Genome sequencing and assembly.</title>
        <authorList>
            <person name="Jung Y."/>
        </authorList>
    </citation>
    <scope>NUCLEOTIDE SEQUENCE</scope>
    <source>
        <strain evidence="6">HM2-2</strain>
    </source>
</reference>
<gene>
    <name evidence="6" type="ORF">QLQ16_06165</name>
</gene>
<dbReference type="Pfam" id="PF09084">
    <property type="entry name" value="NMT1"/>
    <property type="match status" value="1"/>
</dbReference>
<feature type="signal peptide" evidence="4">
    <location>
        <begin position="1"/>
        <end position="20"/>
    </location>
</feature>
<organism evidence="6 7">
    <name type="scientific">Limnohabitans lacus</name>
    <dbReference type="NCBI Taxonomy" id="3045173"/>
    <lineage>
        <taxon>Bacteria</taxon>
        <taxon>Pseudomonadati</taxon>
        <taxon>Pseudomonadota</taxon>
        <taxon>Betaproteobacteria</taxon>
        <taxon>Burkholderiales</taxon>
        <taxon>Comamonadaceae</taxon>
        <taxon>Limnohabitans</taxon>
    </lineage>
</organism>
<protein>
    <submittedName>
        <fullName evidence="6">ABC transporter substrate-binding protein</fullName>
    </submittedName>
</protein>
<dbReference type="SUPFAM" id="SSF53850">
    <property type="entry name" value="Periplasmic binding protein-like II"/>
    <property type="match status" value="1"/>
</dbReference>
<dbReference type="EMBL" id="JASGBH010000003">
    <property type="protein sequence ID" value="MDI9233420.1"/>
    <property type="molecule type" value="Genomic_DNA"/>
</dbReference>
<keyword evidence="3 4" id="KW-0732">Signal</keyword>
<keyword evidence="7" id="KW-1185">Reference proteome</keyword>
<accession>A0ABT6X5N2</accession>
<comment type="similarity">
    <text evidence="2">Belongs to the bacterial solute-binding protein SsuA/TauA family.</text>
</comment>
<name>A0ABT6X5N2_9BURK</name>
<feature type="domain" description="SsuA/THI5-like" evidence="5">
    <location>
        <begin position="46"/>
        <end position="249"/>
    </location>
</feature>
<sequence>MTFKLTSFLMLATSAWLVGCAGTASKPPANDPATLRVNVFRSATNIPIYMAEEKGAYAKRNLRIELQFTPNSSEQRAGLAAGRSDIAHTAADNAVAMVEVAKVDAVIVGGGDSGLLELFVRPEIRTLADVRGKAMVVDAPNTAYALVARKILKNAGLIDGRDYRLLPIGGTESRIKAFSQSPDHAVGMLNPPWTYLAQSQGARSFGLVKDIYGPYQAIAPIAMRSWAHSNSGALERYLAAYIEGCRMTLDPANRAEVIAVLRKRLNLSEEVASRSYEGLIQPGYGLARDCRFDMAGFRNALALRAEIEGQWGGVAPEPGKYLELGYFERALKFASP</sequence>
<evidence type="ECO:0000256" key="3">
    <source>
        <dbReference type="ARBA" id="ARBA00022729"/>
    </source>
</evidence>
<evidence type="ECO:0000256" key="2">
    <source>
        <dbReference type="ARBA" id="ARBA00010742"/>
    </source>
</evidence>
<evidence type="ECO:0000313" key="6">
    <source>
        <dbReference type="EMBL" id="MDI9233420.1"/>
    </source>
</evidence>
<dbReference type="PROSITE" id="PS51257">
    <property type="entry name" value="PROKAR_LIPOPROTEIN"/>
    <property type="match status" value="1"/>
</dbReference>
<proteinExistence type="inferred from homology"/>
<dbReference type="Gene3D" id="3.40.190.10">
    <property type="entry name" value="Periplasmic binding protein-like II"/>
    <property type="match status" value="2"/>
</dbReference>
<evidence type="ECO:0000313" key="7">
    <source>
        <dbReference type="Proteomes" id="UP001431902"/>
    </source>
</evidence>
<dbReference type="InterPro" id="IPR015168">
    <property type="entry name" value="SsuA/THI5"/>
</dbReference>
<dbReference type="PANTHER" id="PTHR30024">
    <property type="entry name" value="ALIPHATIC SULFONATES-BINDING PROTEIN-RELATED"/>
    <property type="match status" value="1"/>
</dbReference>
<dbReference type="Proteomes" id="UP001431902">
    <property type="component" value="Unassembled WGS sequence"/>
</dbReference>
<feature type="chain" id="PRO_5045526828" evidence="4">
    <location>
        <begin position="21"/>
        <end position="336"/>
    </location>
</feature>
<comment type="subcellular location">
    <subcellularLocation>
        <location evidence="1">Periplasm</location>
    </subcellularLocation>
</comment>
<evidence type="ECO:0000256" key="1">
    <source>
        <dbReference type="ARBA" id="ARBA00004418"/>
    </source>
</evidence>
<dbReference type="PANTHER" id="PTHR30024:SF47">
    <property type="entry name" value="TAURINE-BINDING PERIPLASMIC PROTEIN"/>
    <property type="match status" value="1"/>
</dbReference>
<evidence type="ECO:0000259" key="5">
    <source>
        <dbReference type="Pfam" id="PF09084"/>
    </source>
</evidence>
<evidence type="ECO:0000256" key="4">
    <source>
        <dbReference type="SAM" id="SignalP"/>
    </source>
</evidence>